<organism evidence="1 2">
    <name type="scientific">Lentinus brumalis</name>
    <dbReference type="NCBI Taxonomy" id="2498619"/>
    <lineage>
        <taxon>Eukaryota</taxon>
        <taxon>Fungi</taxon>
        <taxon>Dikarya</taxon>
        <taxon>Basidiomycota</taxon>
        <taxon>Agaricomycotina</taxon>
        <taxon>Agaricomycetes</taxon>
        <taxon>Polyporales</taxon>
        <taxon>Polyporaceae</taxon>
        <taxon>Lentinus</taxon>
    </lineage>
</organism>
<dbReference type="Proteomes" id="UP000256964">
    <property type="component" value="Unassembled WGS sequence"/>
</dbReference>
<proteinExistence type="predicted"/>
<protein>
    <submittedName>
        <fullName evidence="1">Uncharacterized protein</fullName>
    </submittedName>
</protein>
<evidence type="ECO:0000313" key="2">
    <source>
        <dbReference type="Proteomes" id="UP000256964"/>
    </source>
</evidence>
<dbReference type="AlphaFoldDB" id="A0A371DED7"/>
<reference evidence="1 2" key="1">
    <citation type="journal article" date="2018" name="Biotechnol. Biofuels">
        <title>Integrative visual omics of the white-rot fungus Polyporus brumalis exposes the biotechnological potential of its oxidative enzymes for delignifying raw plant biomass.</title>
        <authorList>
            <person name="Miyauchi S."/>
            <person name="Rancon A."/>
            <person name="Drula E."/>
            <person name="Hage H."/>
            <person name="Chaduli D."/>
            <person name="Favel A."/>
            <person name="Grisel S."/>
            <person name="Henrissat B."/>
            <person name="Herpoel-Gimbert I."/>
            <person name="Ruiz-Duenas F.J."/>
            <person name="Chevret D."/>
            <person name="Hainaut M."/>
            <person name="Lin J."/>
            <person name="Wang M."/>
            <person name="Pangilinan J."/>
            <person name="Lipzen A."/>
            <person name="Lesage-Meessen L."/>
            <person name="Navarro D."/>
            <person name="Riley R."/>
            <person name="Grigoriev I.V."/>
            <person name="Zhou S."/>
            <person name="Raouche S."/>
            <person name="Rosso M.N."/>
        </authorList>
    </citation>
    <scope>NUCLEOTIDE SEQUENCE [LARGE SCALE GENOMIC DNA]</scope>
    <source>
        <strain evidence="1 2">BRFM 1820</strain>
    </source>
</reference>
<evidence type="ECO:0000313" key="1">
    <source>
        <dbReference type="EMBL" id="RDX50873.1"/>
    </source>
</evidence>
<sequence length="152" mass="16377">MPRRLLYRLQNIDRTPGHMASTSGLVYEGHWLIGAADNIDGHPRARPYHDVYLIYTSPSPPQHHVLLSWAPSVSQAGSISTSLRADAPQDALQLNCTSLYHGALHVSMSVGYASGSETTSTVVDRAVLTGANKFAAGVIAVTVTWEMLPPRG</sequence>
<keyword evidence="2" id="KW-1185">Reference proteome</keyword>
<name>A0A371DED7_9APHY</name>
<gene>
    <name evidence="1" type="ORF">OH76DRAFT_369042</name>
</gene>
<accession>A0A371DED7</accession>
<dbReference type="EMBL" id="KZ857397">
    <property type="protein sequence ID" value="RDX50873.1"/>
    <property type="molecule type" value="Genomic_DNA"/>
</dbReference>